<dbReference type="Gene3D" id="3.30.420.310">
    <property type="entry name" value="2-keto-3-deoxy-galactonokinase, C-terminal domain"/>
    <property type="match status" value="1"/>
</dbReference>
<dbReference type="InterPro" id="IPR007729">
    <property type="entry name" value="DGOK"/>
</dbReference>
<proteinExistence type="predicted"/>
<gene>
    <name evidence="1" type="ORF">ACMU_05960</name>
</gene>
<reference evidence="1 2" key="1">
    <citation type="submission" date="2014-03" db="EMBL/GenBank/DDBJ databases">
        <title>Draft Genome Sequence of Actibacterium mucosum KCTC 23349, a Marine Alphaproteobacterium with Complex Ionic Requirements Isolated from Mediterranean Seawater at Malvarrosa Beach, Valencia, Spain.</title>
        <authorList>
            <person name="Arahal D.R."/>
            <person name="Shao Z."/>
            <person name="Lai Q."/>
            <person name="Pujalte M.J."/>
        </authorList>
    </citation>
    <scope>NUCLEOTIDE SEQUENCE [LARGE SCALE GENOMIC DNA]</scope>
    <source>
        <strain evidence="1 2">KCTC 23349</strain>
    </source>
</reference>
<dbReference type="GO" id="GO:0008671">
    <property type="term" value="F:2-dehydro-3-deoxygalactonokinase activity"/>
    <property type="evidence" value="ECO:0007669"/>
    <property type="project" value="InterPro"/>
</dbReference>
<dbReference type="InterPro" id="IPR042258">
    <property type="entry name" value="DGOK_N"/>
</dbReference>
<dbReference type="GO" id="GO:0034194">
    <property type="term" value="P:D-galactonate catabolic process"/>
    <property type="evidence" value="ECO:0007669"/>
    <property type="project" value="InterPro"/>
</dbReference>
<dbReference type="AlphaFoldDB" id="A0A037ZJ89"/>
<comment type="caution">
    <text evidence="1">The sequence shown here is derived from an EMBL/GenBank/DDBJ whole genome shotgun (WGS) entry which is preliminary data.</text>
</comment>
<accession>A0A037ZJ89</accession>
<protein>
    <recommendedName>
        <fullName evidence="3">2-dehydro-3-deoxygalactonokinase</fullName>
    </recommendedName>
</protein>
<evidence type="ECO:0000313" key="1">
    <source>
        <dbReference type="EMBL" id="KAJ56485.1"/>
    </source>
</evidence>
<sequence>MFRSPQAKHREDVVGAEGTFILGDWGTSALRLWLVDADGFVLDRLQTTDGAGTLQGDAAGAVFSRVTQPWRAKHSPRIAILCGMVGRRGGWVEAPYLTPDRWSELPQHVAHLRLPDMDVRVVPGLRTRAADDVMRGEETQILGLTRHQPDFDGAICLPGTHTKWCQLAGGQIASFRTEMTGELFALLSRSSVLRDAVGPGFDDAAFDIATAEALNDPRAMGRLFGIRADWLLRDTDPAAGLSRLSGLLIGAEVARAIPDINGQNVALIGTGELTDKYARVLRFAGYDVQIQSGEEMAIAGLTSIANQMFELTDG</sequence>
<dbReference type="Proteomes" id="UP000026249">
    <property type="component" value="Unassembled WGS sequence"/>
</dbReference>
<name>A0A037ZJ89_9RHOB</name>
<dbReference type="STRING" id="1454373.ACMU_05960"/>
<evidence type="ECO:0000313" key="2">
    <source>
        <dbReference type="Proteomes" id="UP000026249"/>
    </source>
</evidence>
<dbReference type="RefSeq" id="WP_081805391.1">
    <property type="nucleotide sequence ID" value="NZ_JFKE01000002.1"/>
</dbReference>
<dbReference type="Gene3D" id="3.30.420.300">
    <property type="entry name" value="2-keto-3-deoxy-galactonokinase, substrate binding domain"/>
    <property type="match status" value="1"/>
</dbReference>
<organism evidence="1 2">
    <name type="scientific">Actibacterium mucosum KCTC 23349</name>
    <dbReference type="NCBI Taxonomy" id="1454373"/>
    <lineage>
        <taxon>Bacteria</taxon>
        <taxon>Pseudomonadati</taxon>
        <taxon>Pseudomonadota</taxon>
        <taxon>Alphaproteobacteria</taxon>
        <taxon>Rhodobacterales</taxon>
        <taxon>Roseobacteraceae</taxon>
        <taxon>Actibacterium</taxon>
    </lineage>
</organism>
<dbReference type="OrthoDB" id="256574at2"/>
<dbReference type="Pfam" id="PF05035">
    <property type="entry name" value="DGOK"/>
    <property type="match status" value="1"/>
</dbReference>
<dbReference type="EMBL" id="JFKE01000002">
    <property type="protein sequence ID" value="KAJ56485.1"/>
    <property type="molecule type" value="Genomic_DNA"/>
</dbReference>
<dbReference type="InterPro" id="IPR042257">
    <property type="entry name" value="DGOK_C"/>
</dbReference>
<evidence type="ECO:0008006" key="3">
    <source>
        <dbReference type="Google" id="ProtNLM"/>
    </source>
</evidence>
<keyword evidence="2" id="KW-1185">Reference proteome</keyword>